<dbReference type="VEuPathDB" id="VectorBase:AQUA015183"/>
<name>A0A182XTP8_ANOQN</name>
<evidence type="ECO:0000313" key="3">
    <source>
        <dbReference type="Proteomes" id="UP000076407"/>
    </source>
</evidence>
<dbReference type="Proteomes" id="UP000076407">
    <property type="component" value="Unassembled WGS sequence"/>
</dbReference>
<dbReference type="AlphaFoldDB" id="A0A182XTP8"/>
<evidence type="ECO:0000256" key="1">
    <source>
        <dbReference type="SAM" id="MobiDB-lite"/>
    </source>
</evidence>
<feature type="compositionally biased region" description="Polar residues" evidence="1">
    <location>
        <begin position="9"/>
        <end position="23"/>
    </location>
</feature>
<proteinExistence type="predicted"/>
<accession>A0A182XTP8</accession>
<organism evidence="2 3">
    <name type="scientific">Anopheles quadriannulatus</name>
    <name type="common">Mosquito</name>
    <dbReference type="NCBI Taxonomy" id="34691"/>
    <lineage>
        <taxon>Eukaryota</taxon>
        <taxon>Metazoa</taxon>
        <taxon>Ecdysozoa</taxon>
        <taxon>Arthropoda</taxon>
        <taxon>Hexapoda</taxon>
        <taxon>Insecta</taxon>
        <taxon>Pterygota</taxon>
        <taxon>Neoptera</taxon>
        <taxon>Endopterygota</taxon>
        <taxon>Diptera</taxon>
        <taxon>Nematocera</taxon>
        <taxon>Culicoidea</taxon>
        <taxon>Culicidae</taxon>
        <taxon>Anophelinae</taxon>
        <taxon>Anopheles</taxon>
    </lineage>
</organism>
<keyword evidence="3" id="KW-1185">Reference proteome</keyword>
<dbReference type="EnsemblMetazoa" id="AQUA015183-RA">
    <property type="protein sequence ID" value="AQUA015183-PA"/>
    <property type="gene ID" value="AQUA015183"/>
</dbReference>
<protein>
    <submittedName>
        <fullName evidence="2">Uncharacterized protein</fullName>
    </submittedName>
</protein>
<feature type="region of interest" description="Disordered" evidence="1">
    <location>
        <begin position="1"/>
        <end position="26"/>
    </location>
</feature>
<reference evidence="2" key="1">
    <citation type="submission" date="2020-05" db="UniProtKB">
        <authorList>
            <consortium name="EnsemblMetazoa"/>
        </authorList>
    </citation>
    <scope>IDENTIFICATION</scope>
    <source>
        <strain evidence="2">SANGQUA</strain>
    </source>
</reference>
<evidence type="ECO:0000313" key="2">
    <source>
        <dbReference type="EnsemblMetazoa" id="AQUA015183-PA"/>
    </source>
</evidence>
<sequence>MLPAVSYEALSNSRRGPSPSRHQVGQFRRYSESKYTTVMVMSSRNSLTMSCGSDSMCDSFECSTPYSVPPSALRIRCVAALRSSGFFCRPAFRVVNI</sequence>